<comment type="function">
    <text evidence="7">Possible subunit of a heme lyase.</text>
</comment>
<dbReference type="FunFam" id="1.10.8.640:FF:000001">
    <property type="entry name" value="Cytochrome c-type biogenesis protein"/>
    <property type="match status" value="1"/>
</dbReference>
<dbReference type="eggNOG" id="COG3088">
    <property type="taxonomic scope" value="Bacteria"/>
</dbReference>
<comment type="caution">
    <text evidence="9">The sequence shown here is derived from an EMBL/GenBank/DDBJ whole genome shotgun (WGS) entry which is preliminary data.</text>
</comment>
<keyword evidence="10" id="KW-1185">Reference proteome</keyword>
<dbReference type="RefSeq" id="WP_022968874.1">
    <property type="nucleotide sequence ID" value="NZ_ATVD01000002.1"/>
</dbReference>
<feature type="signal peptide" evidence="7">
    <location>
        <begin position="1"/>
        <end position="19"/>
    </location>
</feature>
<dbReference type="Pfam" id="PF03918">
    <property type="entry name" value="CcmH"/>
    <property type="match status" value="1"/>
</dbReference>
<organism evidence="9 10">
    <name type="scientific">Arenimonas oryziterrae DSM 21050 = YC6267</name>
    <dbReference type="NCBI Taxonomy" id="1121015"/>
    <lineage>
        <taxon>Bacteria</taxon>
        <taxon>Pseudomonadati</taxon>
        <taxon>Pseudomonadota</taxon>
        <taxon>Gammaproteobacteria</taxon>
        <taxon>Lysobacterales</taxon>
        <taxon>Lysobacteraceae</taxon>
        <taxon>Arenimonas</taxon>
    </lineage>
</organism>
<dbReference type="InterPro" id="IPR051263">
    <property type="entry name" value="C-type_cytochrome_biogenesis"/>
</dbReference>
<reference evidence="9 10" key="1">
    <citation type="submission" date="2013-09" db="EMBL/GenBank/DDBJ databases">
        <title>Genome sequencing of Arenimonas oryziterrae.</title>
        <authorList>
            <person name="Chen F."/>
            <person name="Wang G."/>
        </authorList>
    </citation>
    <scope>NUCLEOTIDE SEQUENCE [LARGE SCALE GENOMIC DNA]</scope>
    <source>
        <strain evidence="9 10">YC6267</strain>
    </source>
</reference>
<dbReference type="InterPro" id="IPR005616">
    <property type="entry name" value="CcmH/CycL/Ccl2/NrfF_N"/>
</dbReference>
<name>A0A091B1C7_9GAMM</name>
<gene>
    <name evidence="9" type="ORF">N789_01440</name>
</gene>
<keyword evidence="6 7" id="KW-0408">Iron</keyword>
<dbReference type="GO" id="GO:0017004">
    <property type="term" value="P:cytochrome complex assembly"/>
    <property type="evidence" value="ECO:0007669"/>
    <property type="project" value="UniProtKB-KW"/>
</dbReference>
<proteinExistence type="inferred from homology"/>
<keyword evidence="7" id="KW-0812">Transmembrane</keyword>
<evidence type="ECO:0000313" key="10">
    <source>
        <dbReference type="Proteomes" id="UP000029385"/>
    </source>
</evidence>
<dbReference type="CDD" id="cd16378">
    <property type="entry name" value="CcmH_N"/>
    <property type="match status" value="1"/>
</dbReference>
<protein>
    <recommendedName>
        <fullName evidence="7">Cytochrome c-type biogenesis protein</fullName>
    </recommendedName>
</protein>
<dbReference type="EMBL" id="AVCI01000001">
    <property type="protein sequence ID" value="KFN44704.1"/>
    <property type="molecule type" value="Genomic_DNA"/>
</dbReference>
<evidence type="ECO:0000256" key="2">
    <source>
        <dbReference type="ARBA" id="ARBA00022617"/>
    </source>
</evidence>
<evidence type="ECO:0000256" key="7">
    <source>
        <dbReference type="RuleBase" id="RU364112"/>
    </source>
</evidence>
<dbReference type="InterPro" id="IPR038297">
    <property type="entry name" value="CcmH/CycL/NrfF/Ccl2_sf"/>
</dbReference>
<keyword evidence="5" id="KW-0201">Cytochrome c-type biogenesis</keyword>
<evidence type="ECO:0000256" key="6">
    <source>
        <dbReference type="ARBA" id="ARBA00023004"/>
    </source>
</evidence>
<dbReference type="Proteomes" id="UP000029385">
    <property type="component" value="Unassembled WGS sequence"/>
</dbReference>
<accession>A0A091B1C7</accession>
<evidence type="ECO:0000259" key="8">
    <source>
        <dbReference type="Pfam" id="PF03918"/>
    </source>
</evidence>
<dbReference type="PANTHER" id="PTHR47870:SF1">
    <property type="entry name" value="CYTOCHROME C-TYPE BIOGENESIS PROTEIN CCMH"/>
    <property type="match status" value="1"/>
</dbReference>
<evidence type="ECO:0000313" key="9">
    <source>
        <dbReference type="EMBL" id="KFN44704.1"/>
    </source>
</evidence>
<feature type="chain" id="PRO_5011018416" description="Cytochrome c-type biogenesis protein" evidence="7">
    <location>
        <begin position="20"/>
        <end position="144"/>
    </location>
</feature>
<dbReference type="OrthoDB" id="9804975at2"/>
<evidence type="ECO:0000256" key="1">
    <source>
        <dbReference type="ARBA" id="ARBA00010342"/>
    </source>
</evidence>
<evidence type="ECO:0000256" key="3">
    <source>
        <dbReference type="ARBA" id="ARBA00022723"/>
    </source>
</evidence>
<feature type="transmembrane region" description="Helical" evidence="7">
    <location>
        <begin position="104"/>
        <end position="125"/>
    </location>
</feature>
<keyword evidence="4 7" id="KW-0732">Signal</keyword>
<keyword evidence="7" id="KW-1133">Transmembrane helix</keyword>
<keyword evidence="7" id="KW-0472">Membrane</keyword>
<evidence type="ECO:0000256" key="4">
    <source>
        <dbReference type="ARBA" id="ARBA00022729"/>
    </source>
</evidence>
<evidence type="ECO:0000256" key="5">
    <source>
        <dbReference type="ARBA" id="ARBA00022748"/>
    </source>
</evidence>
<dbReference type="STRING" id="1121015.GCA_000420545_01234"/>
<comment type="similarity">
    <text evidence="1 7">Belongs to the CcmH/CycL/Ccl2/NrfF family.</text>
</comment>
<dbReference type="AlphaFoldDB" id="A0A091B1C7"/>
<dbReference type="Gene3D" id="1.10.8.640">
    <property type="entry name" value="Cytochrome C biogenesis protein"/>
    <property type="match status" value="1"/>
</dbReference>
<keyword evidence="2 7" id="KW-0349">Heme</keyword>
<dbReference type="PATRIC" id="fig|1121015.4.peg.286"/>
<dbReference type="GO" id="GO:0046872">
    <property type="term" value="F:metal ion binding"/>
    <property type="evidence" value="ECO:0007669"/>
    <property type="project" value="UniProtKB-KW"/>
</dbReference>
<dbReference type="PANTHER" id="PTHR47870">
    <property type="entry name" value="CYTOCHROME C-TYPE BIOGENESIS PROTEIN CCMH"/>
    <property type="match status" value="1"/>
</dbReference>
<keyword evidence="3 7" id="KW-0479">Metal-binding</keyword>
<feature type="domain" description="CcmH/CycL/Ccl2/NrfF N-terminal" evidence="8">
    <location>
        <begin position="9"/>
        <end position="133"/>
    </location>
</feature>
<dbReference type="GO" id="GO:0005886">
    <property type="term" value="C:plasma membrane"/>
    <property type="evidence" value="ECO:0007669"/>
    <property type="project" value="TreeGrafter"/>
</dbReference>
<sequence length="144" mass="16273">MKRLLFAFLLLLAMAPAFAAVEAPPQFRDAAEEQRFRQLTTELRCVMCQNQSLADSNALIAHDLRKEVLLLMREGKSDAQIKQFLVARYTDFVLYKPEVKPMTWLLWFGPAVLLLIGAGVIATIVRKRSASTPALPLPDDSQEW</sequence>